<protein>
    <submittedName>
        <fullName evidence="2">Plasmid replication initiator protein</fullName>
    </submittedName>
</protein>
<organism evidence="2 3">
    <name type="scientific">Tsukamurella paurometabola</name>
    <name type="common">Corynebacterium paurometabolum</name>
    <dbReference type="NCBI Taxonomy" id="2061"/>
    <lineage>
        <taxon>Bacteria</taxon>
        <taxon>Bacillati</taxon>
        <taxon>Actinomycetota</taxon>
        <taxon>Actinomycetes</taxon>
        <taxon>Mycobacteriales</taxon>
        <taxon>Tsukamurellaceae</taxon>
        <taxon>Tsukamurella</taxon>
    </lineage>
</organism>
<dbReference type="InterPro" id="IPR046828">
    <property type="entry name" value="RepSA"/>
</dbReference>
<keyword evidence="3" id="KW-1185">Reference proteome</keyword>
<proteinExistence type="predicted"/>
<gene>
    <name evidence="2" type="ORF">KFZ73_17355</name>
</gene>
<reference evidence="2 3" key="1">
    <citation type="submission" date="2021-04" db="EMBL/GenBank/DDBJ databases">
        <title>Whole genome sequence analysis of a thiophenic sulfur metabolizing bacteria.</title>
        <authorList>
            <person name="Akhtar N."/>
            <person name="Akram J."/>
            <person name="Aslam A."/>
        </authorList>
    </citation>
    <scope>NUCLEOTIDE SEQUENCE [LARGE SCALE GENOMIC DNA]</scope>
    <source>
        <strain evidence="2 3">3OW</strain>
    </source>
</reference>
<comment type="caution">
    <text evidence="2">The sequence shown here is derived from an EMBL/GenBank/DDBJ whole genome shotgun (WGS) entry which is preliminary data.</text>
</comment>
<evidence type="ECO:0000256" key="1">
    <source>
        <dbReference type="SAM" id="MobiDB-lite"/>
    </source>
</evidence>
<evidence type="ECO:0000313" key="2">
    <source>
        <dbReference type="EMBL" id="MBS4102999.1"/>
    </source>
</evidence>
<evidence type="ECO:0000313" key="3">
    <source>
        <dbReference type="Proteomes" id="UP000676853"/>
    </source>
</evidence>
<dbReference type="Proteomes" id="UP000676853">
    <property type="component" value="Unassembled WGS sequence"/>
</dbReference>
<dbReference type="Pfam" id="PF20199">
    <property type="entry name" value="RepSA"/>
    <property type="match status" value="1"/>
</dbReference>
<feature type="region of interest" description="Disordered" evidence="1">
    <location>
        <begin position="209"/>
        <end position="228"/>
    </location>
</feature>
<name>A0ABS5NFE8_TSUPA</name>
<accession>A0ABS5NFE8</accession>
<sequence>MTGHSPTPRTDPAGLPAEVVTEMVHRAAGTGYRHWWRAVAGTGFCTNPIHLHRRHGLTGEDRLMLRCGNRRSAVCPPCSRLYGGDTWQLVHAGILGGHHGIPDTVAEHPMAFVTLTAPSYGRVHAAGPHAGHPVDPARYDYSGHVLFSWWAPELWRRYTIRVRRLLNRLLRDRGQDPNAVRLTFLKVCEHQARLIPHFHAVLRLDTTTTTTGCPRQPSTGIEGDDTPMPPNQVNVTSADLAAIALQAAADVSLAVTDPTTASGERVLSFGCQVDAKPLDPSLPVAARKKIAGYLAKYVTKSVSDYGITPRRVSPQIIHAPEVLAGLSAHARAIINALSQLAEAAPQEYSAMLRWLHTLGYRGHVTTKSRRYSLTMGALRAARALWRQHHPTAGTPPVPEGFGDPADDATHADTAEWTYVRSGHDTRGDHQLSAAAAKAHLEQIWARRDGLTDVRAVVT</sequence>
<dbReference type="EMBL" id="JAGXOE010000047">
    <property type="protein sequence ID" value="MBS4102999.1"/>
    <property type="molecule type" value="Genomic_DNA"/>
</dbReference>